<keyword evidence="3" id="KW-1185">Reference proteome</keyword>
<feature type="chain" id="PRO_5046036346" evidence="1">
    <location>
        <begin position="32"/>
        <end position="159"/>
    </location>
</feature>
<accession>A0ABS5G832</accession>
<proteinExistence type="predicted"/>
<keyword evidence="1" id="KW-0732">Signal</keyword>
<evidence type="ECO:0000313" key="2">
    <source>
        <dbReference type="EMBL" id="MBR1137487.1"/>
    </source>
</evidence>
<comment type="caution">
    <text evidence="2">The sequence shown here is derived from an EMBL/GenBank/DDBJ whole genome shotgun (WGS) entry which is preliminary data.</text>
</comment>
<feature type="signal peptide" evidence="1">
    <location>
        <begin position="1"/>
        <end position="31"/>
    </location>
</feature>
<dbReference type="RefSeq" id="WP_012045410.1">
    <property type="nucleotide sequence ID" value="NZ_JABFDP010000019.1"/>
</dbReference>
<dbReference type="Proteomes" id="UP001314635">
    <property type="component" value="Unassembled WGS sequence"/>
</dbReference>
<reference evidence="3" key="1">
    <citation type="journal article" date="2021" name="ISME J.">
        <title>Evolutionary origin and ecological implication of a unique nif island in free-living Bradyrhizobium lineages.</title>
        <authorList>
            <person name="Tao J."/>
        </authorList>
    </citation>
    <scope>NUCLEOTIDE SEQUENCE [LARGE SCALE GENOMIC DNA]</scope>
    <source>
        <strain evidence="3">SZCCT0094</strain>
    </source>
</reference>
<organism evidence="2 3">
    <name type="scientific">Bradyrhizobium denitrificans</name>
    <dbReference type="NCBI Taxonomy" id="2734912"/>
    <lineage>
        <taxon>Bacteria</taxon>
        <taxon>Pseudomonadati</taxon>
        <taxon>Pseudomonadota</taxon>
        <taxon>Alphaproteobacteria</taxon>
        <taxon>Hyphomicrobiales</taxon>
        <taxon>Nitrobacteraceae</taxon>
        <taxon>Bradyrhizobium</taxon>
    </lineage>
</organism>
<sequence length="159" mass="17640">MHSYHWAFGRAAGFATFVALSMALTSQPARADRCDDLAKELKNGIEGIRIGQTAAGTVYLAHPKAREITLGCSSKNFSNQLFGKSDRKPTPAFVELMASAAAIVFTLPKDDMQRGVTRCYRRLGIFRGDDVASRYRRLDMRCARTKTESSITITRSKDQ</sequence>
<evidence type="ECO:0000256" key="1">
    <source>
        <dbReference type="SAM" id="SignalP"/>
    </source>
</evidence>
<protein>
    <submittedName>
        <fullName evidence="2">Uncharacterized protein</fullName>
    </submittedName>
</protein>
<name>A0ABS5G832_9BRAD</name>
<dbReference type="EMBL" id="JAFCLK010000015">
    <property type="protein sequence ID" value="MBR1137487.1"/>
    <property type="molecule type" value="Genomic_DNA"/>
</dbReference>
<evidence type="ECO:0000313" key="3">
    <source>
        <dbReference type="Proteomes" id="UP001314635"/>
    </source>
</evidence>
<gene>
    <name evidence="2" type="ORF">JQ619_17095</name>
</gene>